<dbReference type="InterPro" id="IPR006406">
    <property type="entry name" value="Nic_PRibTrfase"/>
</dbReference>
<dbReference type="Proteomes" id="UP001141933">
    <property type="component" value="Unassembled WGS sequence"/>
</dbReference>
<evidence type="ECO:0000256" key="7">
    <source>
        <dbReference type="HAMAP-Rule" id="MF_00570"/>
    </source>
</evidence>
<evidence type="ECO:0000313" key="12">
    <source>
        <dbReference type="Proteomes" id="UP001141933"/>
    </source>
</evidence>
<evidence type="ECO:0000256" key="4">
    <source>
        <dbReference type="ARBA" id="ARBA00022553"/>
    </source>
</evidence>
<keyword evidence="5 7" id="KW-0436">Ligase</keyword>
<comment type="pathway">
    <text evidence="1 7 8">Cofactor biosynthesis; NAD(+) biosynthesis; nicotinate D-ribonucleotide from nicotinate: step 1/1.</text>
</comment>
<evidence type="ECO:0000256" key="6">
    <source>
        <dbReference type="ARBA" id="ARBA00022642"/>
    </source>
</evidence>
<comment type="function">
    <text evidence="7 8">Catalyzes the synthesis of beta-nicotinate D-ribonucleotide from nicotinate and 5-phospho-D-ribose 1-phosphate at the expense of ATP.</text>
</comment>
<keyword evidence="11" id="KW-0808">Transferase</keyword>
<dbReference type="PANTHER" id="PTHR11098:SF1">
    <property type="entry name" value="NICOTINATE PHOSPHORIBOSYLTRANSFERASE"/>
    <property type="match status" value="1"/>
</dbReference>
<dbReference type="NCBIfam" id="NF003704">
    <property type="entry name" value="PRK05321.1"/>
    <property type="match status" value="1"/>
</dbReference>
<feature type="domain" description="Nicotinate/nicotinamide phosphoribosyltransferase" evidence="9">
    <location>
        <begin position="161"/>
        <end position="372"/>
    </location>
</feature>
<feature type="modified residue" description="Phosphohistidine; by autocatalysis" evidence="7">
    <location>
        <position position="211"/>
    </location>
</feature>
<reference evidence="11" key="1">
    <citation type="submission" date="2022-12" db="EMBL/GenBank/DDBJ databases">
        <title>Phocaeicola acetigenes sp. nov., isolated feces from a healthy human.</title>
        <authorList>
            <person name="Do H."/>
            <person name="Ha Y.B."/>
            <person name="Kim J.-S."/>
            <person name="Suh M.K."/>
            <person name="Kim H.S."/>
            <person name="Lee J.-S."/>
        </authorList>
    </citation>
    <scope>NUCLEOTIDE SEQUENCE</scope>
    <source>
        <strain evidence="11">KGMB11183</strain>
    </source>
</reference>
<dbReference type="HAMAP" id="MF_00570">
    <property type="entry name" value="NAPRTase"/>
    <property type="match status" value="1"/>
</dbReference>
<protein>
    <recommendedName>
        <fullName evidence="3 7">Nicotinate phosphoribosyltransferase</fullName>
        <shortName evidence="7">NAPRTase</shortName>
        <ecNumber evidence="3 7">6.3.4.21</ecNumber>
    </recommendedName>
</protein>
<dbReference type="EMBL" id="JAPZVM010000012">
    <property type="protein sequence ID" value="MCZ8373481.1"/>
    <property type="molecule type" value="Genomic_DNA"/>
</dbReference>
<dbReference type="PANTHER" id="PTHR11098">
    <property type="entry name" value="NICOTINATE PHOSPHORIBOSYLTRANSFERASE"/>
    <property type="match status" value="1"/>
</dbReference>
<accession>A0ABT4PKG1</accession>
<keyword evidence="12" id="KW-1185">Reference proteome</keyword>
<evidence type="ECO:0000256" key="5">
    <source>
        <dbReference type="ARBA" id="ARBA00022598"/>
    </source>
</evidence>
<proteinExistence type="inferred from homology"/>
<comment type="similarity">
    <text evidence="2 7 8">Belongs to the NAPRTase family.</text>
</comment>
<evidence type="ECO:0000313" key="11">
    <source>
        <dbReference type="EMBL" id="MCZ8373481.1"/>
    </source>
</evidence>
<dbReference type="Pfam" id="PF17767">
    <property type="entry name" value="NAPRTase_N"/>
    <property type="match status" value="1"/>
</dbReference>
<dbReference type="RefSeq" id="WP_178266960.1">
    <property type="nucleotide sequence ID" value="NZ_JAPZVM010000012.1"/>
</dbReference>
<keyword evidence="6 7" id="KW-0662">Pyridine nucleotide biosynthesis</keyword>
<gene>
    <name evidence="7 11" type="primary">pncB</name>
    <name evidence="11" type="ORF">O6P32_12320</name>
</gene>
<evidence type="ECO:0000256" key="1">
    <source>
        <dbReference type="ARBA" id="ARBA00004952"/>
    </source>
</evidence>
<dbReference type="GO" id="GO:0016757">
    <property type="term" value="F:glycosyltransferase activity"/>
    <property type="evidence" value="ECO:0007669"/>
    <property type="project" value="UniProtKB-KW"/>
</dbReference>
<feature type="domain" description="Nicotinate phosphoribosyltransferase N-terminal" evidence="10">
    <location>
        <begin position="7"/>
        <end position="127"/>
    </location>
</feature>
<evidence type="ECO:0000256" key="8">
    <source>
        <dbReference type="RuleBase" id="RU003838"/>
    </source>
</evidence>
<comment type="caution">
    <text evidence="11">The sequence shown here is derived from an EMBL/GenBank/DDBJ whole genome shotgun (WGS) entry which is preliminary data.</text>
</comment>
<dbReference type="InterPro" id="IPR007229">
    <property type="entry name" value="Nic_PRibTrfase-Fam"/>
</dbReference>
<comment type="PTM">
    <text evidence="7 8">Transiently phosphorylated on a His residue during the reaction cycle. Phosphorylation strongly increases the affinity for substrates and increases the rate of nicotinate D-ribonucleotide production. Dephosphorylation regenerates the low-affinity form of the enzyme, leading to product release.</text>
</comment>
<evidence type="ECO:0000259" key="10">
    <source>
        <dbReference type="Pfam" id="PF17767"/>
    </source>
</evidence>
<dbReference type="NCBIfam" id="TIGR01514">
    <property type="entry name" value="NAPRTase"/>
    <property type="match status" value="1"/>
</dbReference>
<keyword evidence="4 7" id="KW-0597">Phosphoprotein</keyword>
<dbReference type="SUPFAM" id="SSF54675">
    <property type="entry name" value="Nicotinate/Quinolinate PRTase N-terminal domain-like"/>
    <property type="match status" value="1"/>
</dbReference>
<organism evidence="11 12">
    <name type="scientific">Phocaeicola acetigenes</name>
    <dbReference type="NCBI Taxonomy" id="3016083"/>
    <lineage>
        <taxon>Bacteria</taxon>
        <taxon>Pseudomonadati</taxon>
        <taxon>Bacteroidota</taxon>
        <taxon>Bacteroidia</taxon>
        <taxon>Bacteroidales</taxon>
        <taxon>Bacteroidaceae</taxon>
        <taxon>Phocaeicola</taxon>
    </lineage>
</organism>
<evidence type="ECO:0000259" key="9">
    <source>
        <dbReference type="Pfam" id="PF04095"/>
    </source>
</evidence>
<dbReference type="EC" id="6.3.4.21" evidence="3 7"/>
<sequence>MVIKTILDTDLYKFTTSYAYIKLFPYAIGTFSFKDRDETEYTEGFLEALKSEIYNLSLVALTDEELEYMSAHCRFLPRVYWEWLSSFRFDPNKIEVYLDEQHHLHLEVTDFLYKVTLYEVPLLAIVSEIRNQFFNRIPDKKEIIERLSGKVELSNTNQLPFSEFGTRRRFSFAVQDIVVAYLKEHANYCTGTSNCYLAMKYDMLPMGTHPHEWFMFHGAQFGYKHANYMALENWVNVYDGDLGTALSDTYTSDSFLTNFSRKQAKLFDGVRCDSGNEYEFVDRLIARYKELGIDPTTKTIIFSNALDFEKALSLYEYCKGKIRCSFGIGTNLTNDTGYKPSNIVMKLSRCKMNSNQEWRECVKLSDDMGKHMGSSTEVEACLYELRL</sequence>
<comment type="catalytic activity">
    <reaction evidence="7 8">
        <text>5-phospho-alpha-D-ribose 1-diphosphate + nicotinate + ATP + H2O = nicotinate beta-D-ribonucleotide + ADP + phosphate + diphosphate</text>
        <dbReference type="Rhea" id="RHEA:36163"/>
        <dbReference type="ChEBI" id="CHEBI:15377"/>
        <dbReference type="ChEBI" id="CHEBI:30616"/>
        <dbReference type="ChEBI" id="CHEBI:32544"/>
        <dbReference type="ChEBI" id="CHEBI:33019"/>
        <dbReference type="ChEBI" id="CHEBI:43474"/>
        <dbReference type="ChEBI" id="CHEBI:57502"/>
        <dbReference type="ChEBI" id="CHEBI:58017"/>
        <dbReference type="ChEBI" id="CHEBI:456216"/>
        <dbReference type="EC" id="6.3.4.21"/>
    </reaction>
</comment>
<dbReference type="Pfam" id="PF04095">
    <property type="entry name" value="NAPRTase"/>
    <property type="match status" value="1"/>
</dbReference>
<evidence type="ECO:0000256" key="2">
    <source>
        <dbReference type="ARBA" id="ARBA00010897"/>
    </source>
</evidence>
<dbReference type="InterPro" id="IPR036068">
    <property type="entry name" value="Nicotinate_pribotase-like_C"/>
</dbReference>
<name>A0ABT4PKG1_9BACT</name>
<evidence type="ECO:0000256" key="3">
    <source>
        <dbReference type="ARBA" id="ARBA00013236"/>
    </source>
</evidence>
<dbReference type="SUPFAM" id="SSF51690">
    <property type="entry name" value="Nicotinate/Quinolinate PRTase C-terminal domain-like"/>
    <property type="match status" value="1"/>
</dbReference>
<dbReference type="InterPro" id="IPR041525">
    <property type="entry name" value="N/Namide_PRibTrfase"/>
</dbReference>
<dbReference type="InterPro" id="IPR040727">
    <property type="entry name" value="NAPRTase_N"/>
</dbReference>
<dbReference type="PIRSF" id="PIRSF000484">
    <property type="entry name" value="NAPRT"/>
    <property type="match status" value="1"/>
</dbReference>
<dbReference type="Gene3D" id="3.20.140.10">
    <property type="entry name" value="nicotinate phosphoribosyltransferase"/>
    <property type="match status" value="1"/>
</dbReference>
<keyword evidence="11" id="KW-0328">Glycosyltransferase</keyword>
<dbReference type="GO" id="GO:0004516">
    <property type="term" value="F:nicotinate phosphoribosyltransferase activity"/>
    <property type="evidence" value="ECO:0007669"/>
    <property type="project" value="UniProtKB-EC"/>
</dbReference>